<sequence>MDLSWISCTKGDLAKVSSPSFSFNLWNSLWISSERRFTRRSWALNESLAELNDKVSCSRKVGVAHLDMRALCSTIGHVPGYRPRCSHPCVEEWVVALRARRWSGHLRFGMLARITRRWTFLRFHALILAPKILHNFTPCPRSLHGLVRSQEHKAVCVAP</sequence>
<accession>A0A426XHE5</accession>
<reference evidence="1 2" key="1">
    <citation type="journal article" date="2014" name="Agronomy (Basel)">
        <title>A Draft Genome Sequence for Ensete ventricosum, the Drought-Tolerant Tree Against Hunger.</title>
        <authorList>
            <person name="Harrison J."/>
            <person name="Moore K.A."/>
            <person name="Paszkiewicz K."/>
            <person name="Jones T."/>
            <person name="Grant M."/>
            <person name="Ambacheew D."/>
            <person name="Muzemil S."/>
            <person name="Studholme D.J."/>
        </authorList>
    </citation>
    <scope>NUCLEOTIDE SEQUENCE [LARGE SCALE GENOMIC DNA]</scope>
</reference>
<protein>
    <submittedName>
        <fullName evidence="1">Uncharacterized protein</fullName>
    </submittedName>
</protein>
<comment type="caution">
    <text evidence="1">The sequence shown here is derived from an EMBL/GenBank/DDBJ whole genome shotgun (WGS) entry which is preliminary data.</text>
</comment>
<gene>
    <name evidence="1" type="ORF">B296_00044911</name>
</gene>
<dbReference type="AlphaFoldDB" id="A0A426XHE5"/>
<organism evidence="1 2">
    <name type="scientific">Ensete ventricosum</name>
    <name type="common">Abyssinian banana</name>
    <name type="synonym">Musa ensete</name>
    <dbReference type="NCBI Taxonomy" id="4639"/>
    <lineage>
        <taxon>Eukaryota</taxon>
        <taxon>Viridiplantae</taxon>
        <taxon>Streptophyta</taxon>
        <taxon>Embryophyta</taxon>
        <taxon>Tracheophyta</taxon>
        <taxon>Spermatophyta</taxon>
        <taxon>Magnoliopsida</taxon>
        <taxon>Liliopsida</taxon>
        <taxon>Zingiberales</taxon>
        <taxon>Musaceae</taxon>
        <taxon>Ensete</taxon>
    </lineage>
</organism>
<evidence type="ECO:0000313" key="1">
    <source>
        <dbReference type="EMBL" id="RRT38863.1"/>
    </source>
</evidence>
<dbReference type="EMBL" id="AMZH03020776">
    <property type="protein sequence ID" value="RRT38863.1"/>
    <property type="molecule type" value="Genomic_DNA"/>
</dbReference>
<evidence type="ECO:0000313" key="2">
    <source>
        <dbReference type="Proteomes" id="UP000287651"/>
    </source>
</evidence>
<name>A0A426XHE5_ENSVE</name>
<dbReference type="Proteomes" id="UP000287651">
    <property type="component" value="Unassembled WGS sequence"/>
</dbReference>
<proteinExistence type="predicted"/>